<protein>
    <recommendedName>
        <fullName evidence="3">Lipoprotein</fullName>
    </recommendedName>
</protein>
<dbReference type="Proteomes" id="UP000231912">
    <property type="component" value="Unassembled WGS sequence"/>
</dbReference>
<name>A0A2M9ZGR0_9LEPT</name>
<dbReference type="PROSITE" id="PS51257">
    <property type="entry name" value="PROKAR_LIPOPROTEIN"/>
    <property type="match status" value="1"/>
</dbReference>
<comment type="caution">
    <text evidence="1">The sequence shown here is derived from an EMBL/GenBank/DDBJ whole genome shotgun (WGS) entry which is preliminary data.</text>
</comment>
<gene>
    <name evidence="1" type="ORF">CH371_06125</name>
</gene>
<accession>A0A2M9ZGR0</accession>
<organism evidence="1 2">
    <name type="scientific">Leptospira wolffii</name>
    <dbReference type="NCBI Taxonomy" id="409998"/>
    <lineage>
        <taxon>Bacteria</taxon>
        <taxon>Pseudomonadati</taxon>
        <taxon>Spirochaetota</taxon>
        <taxon>Spirochaetia</taxon>
        <taxon>Leptospirales</taxon>
        <taxon>Leptospiraceae</taxon>
        <taxon>Leptospira</taxon>
    </lineage>
</organism>
<evidence type="ECO:0000313" key="1">
    <source>
        <dbReference type="EMBL" id="PJZ67585.1"/>
    </source>
</evidence>
<evidence type="ECO:0008006" key="3">
    <source>
        <dbReference type="Google" id="ProtNLM"/>
    </source>
</evidence>
<reference evidence="1 2" key="1">
    <citation type="submission" date="2017-07" db="EMBL/GenBank/DDBJ databases">
        <title>Leptospira spp. isolated from tropical soils.</title>
        <authorList>
            <person name="Thibeaux R."/>
            <person name="Iraola G."/>
            <person name="Ferres I."/>
            <person name="Bierque E."/>
            <person name="Girault D."/>
            <person name="Soupe-Gilbert M.-E."/>
            <person name="Picardeau M."/>
            <person name="Goarant C."/>
        </authorList>
    </citation>
    <scope>NUCLEOTIDE SEQUENCE [LARGE SCALE GENOMIC DNA]</scope>
    <source>
        <strain evidence="1 2">FH2-C-A2</strain>
    </source>
</reference>
<evidence type="ECO:0000313" key="2">
    <source>
        <dbReference type="Proteomes" id="UP000231912"/>
    </source>
</evidence>
<proteinExistence type="predicted"/>
<dbReference type="EMBL" id="NPDT01000001">
    <property type="protein sequence ID" value="PJZ67585.1"/>
    <property type="molecule type" value="Genomic_DNA"/>
</dbReference>
<sequence>MWVHSCRRFLILWVIPVLFSCSILNKSEPEVASISRENSTGKKKALILLCAEENHFLFSRSNWTGEKILQTGLLKHIQSQGGYDVLDHIFLENAVDAEILLGEFTERYRARLVRILEKSNRSLDPNTDFILFYIDTKDPNPFGFGSAVYQIGSLISLGILPIIETYTSQVKIRFIDQEYASRIFSGNYQKNTFDWLLFLNIGEISGPFWRDYVIADSIQLAFDSKIWEEKSYLSSKGRWSEVGRISRIFPDGTIYVRYGRRGILSARKLYYYGRNTRNPISIQKIEYTHATGKLLFNIWPDTGEVIYDRIDR</sequence>
<dbReference type="AlphaFoldDB" id="A0A2M9ZGR0"/>